<name>A0A7Z0MQA5_9GAMM</name>
<dbReference type="AlphaFoldDB" id="A0A7Z0MQA5"/>
<dbReference type="Gene3D" id="3.40.50.10610">
    <property type="entry name" value="ABC-type transport auxiliary lipoprotein component"/>
    <property type="match status" value="1"/>
</dbReference>
<reference evidence="1 2" key="1">
    <citation type="submission" date="2020-05" db="EMBL/GenBank/DDBJ databases">
        <title>Horizontal transmission and recombination maintain forever young bacterial symbiont genomes.</title>
        <authorList>
            <person name="Russell S.L."/>
            <person name="Pepper-Tunick E."/>
            <person name="Svedberg J."/>
            <person name="Byrne A."/>
            <person name="Ruelas Castillo J."/>
            <person name="Vollmers C."/>
            <person name="Beinart R.A."/>
            <person name="Corbett-Detig R."/>
        </authorList>
    </citation>
    <scope>NUCLEOTIDE SEQUENCE [LARGE SCALE GENOMIC DNA]</scope>
    <source>
        <strain evidence="1">4727-3</strain>
    </source>
</reference>
<accession>A0A7Z0MQA5</accession>
<dbReference type="EMBL" id="JACCHS010000143">
    <property type="protein sequence ID" value="NYT47402.1"/>
    <property type="molecule type" value="Genomic_DNA"/>
</dbReference>
<evidence type="ECO:0000313" key="1">
    <source>
        <dbReference type="EMBL" id="NYT47402.1"/>
    </source>
</evidence>
<protein>
    <submittedName>
        <fullName evidence="1">Uncharacterized protein</fullName>
    </submittedName>
</protein>
<dbReference type="SUPFAM" id="SSF159594">
    <property type="entry name" value="XCC0632-like"/>
    <property type="match status" value="1"/>
</dbReference>
<gene>
    <name evidence="1" type="ORF">H0A75_07345</name>
</gene>
<organism evidence="1 2">
    <name type="scientific">Candidatus Methanofishera endochildressiae</name>
    <dbReference type="NCBI Taxonomy" id="2738884"/>
    <lineage>
        <taxon>Bacteria</taxon>
        <taxon>Pseudomonadati</taxon>
        <taxon>Pseudomonadota</taxon>
        <taxon>Gammaproteobacteria</taxon>
        <taxon>Candidatus Methanofishera</taxon>
    </lineage>
</organism>
<proteinExistence type="predicted"/>
<dbReference type="Proteomes" id="UP000537890">
    <property type="component" value="Unassembled WGS sequence"/>
</dbReference>
<evidence type="ECO:0000313" key="2">
    <source>
        <dbReference type="Proteomes" id="UP000537890"/>
    </source>
</evidence>
<sequence>MANIIVFLYKDATAILISGPGPLPALLERRLKVTAKQQALKLKIQLTQFEQQFEAIDSAHVEMAFTVSVFLGDSNSLLAKRSFTLSQQTVSADAEGAIAGFVVLTKQANKEISVWLESLPNPRESLR</sequence>
<comment type="caution">
    <text evidence="1">The sequence shown here is derived from an EMBL/GenBank/DDBJ whole genome shotgun (WGS) entry which is preliminary data.</text>
</comment>